<dbReference type="KEGG" id="epa:110243120"/>
<dbReference type="OrthoDB" id="5956474at2759"/>
<dbReference type="Gene3D" id="2.40.10.10">
    <property type="entry name" value="Trypsin-like serine proteases"/>
    <property type="match status" value="2"/>
</dbReference>
<feature type="region of interest" description="Disordered" evidence="1">
    <location>
        <begin position="410"/>
        <end position="433"/>
    </location>
</feature>
<dbReference type="InterPro" id="IPR009003">
    <property type="entry name" value="Peptidase_S1_PA"/>
</dbReference>
<evidence type="ECO:0000313" key="2">
    <source>
        <dbReference type="EnsemblMetazoa" id="XP_020904841.1"/>
    </source>
</evidence>
<feature type="region of interest" description="Disordered" evidence="1">
    <location>
        <begin position="1"/>
        <end position="59"/>
    </location>
</feature>
<proteinExistence type="predicted"/>
<dbReference type="InterPro" id="IPR043504">
    <property type="entry name" value="Peptidase_S1_PA_chymotrypsin"/>
</dbReference>
<evidence type="ECO:0000256" key="1">
    <source>
        <dbReference type="SAM" id="MobiDB-lite"/>
    </source>
</evidence>
<dbReference type="AlphaFoldDB" id="A0A913XHG9"/>
<dbReference type="GeneID" id="110243120"/>
<dbReference type="PANTHER" id="PTHR14389:SF3">
    <property type="entry name" value="PROTEIN FAM111A-LIKE"/>
    <property type="match status" value="1"/>
</dbReference>
<dbReference type="RefSeq" id="XP_020904841.1">
    <property type="nucleotide sequence ID" value="XM_021049182.2"/>
</dbReference>
<accession>A0A913XHG9</accession>
<sequence length="750" mass="85450">MDSLYFNKQNDSGYQSHEPSPNCDASVLKNSSTPLTNLVGQDKGSNPRKRLYDDEETADPELVASPVKKCYTENNRKNSDCDNYDEQLADKNCELVDNLEFDNLEKENYNTENRLHRLRVDNNPCIYDIIALLYNRQLLQQQSLQAVSVNHGQLSEQQSLQVVSVDHGQLSEQTPLQIQVKLVNTARDATMCETSGRETILSMIKRMLEKYSLKKPISLLIFKNIRTGSALNLGLPTGTLKEDEQYQCIFKEKLEYNTSKMVREFEVERYSKQWDTQSFCVKFDNDRESKPHVTKMSKVLNLIEVPFFKGETFYEALCRDGRFDIEKKDGSLAISQCDLQQVGSTVKVPIDNNATRYDGMKFEFYHSKAHISHKVEPLTYPPFLRKNVSFPDYSLPQKRLALTYDHPVTPVQSEQSPAQGGASAPDNIVQGSESTKKLIPHSDEELKNFIENTYDIKITKEKAETKESKRLKKINKFVKNGCDLFALSQNCQLGASKVKKLSQLCDSTAAIVIELTSGVKMFRGTCFRVGPKYVITNEHVWKFIKEKHQQGMLKKVHVDFLYMGNNSVSQTSCTVSRVVIKSKELDYVVLQVSEPNNWELPKSVTSFFTIPPFRKCNQEGVFLTFSGHPEGSNETVTDWLCPLKSPDTLDNRVVIGLSMYDRNQLRDPRRQTYDVSTFFHGSSGSPGVLIHEGYLMVLHCRGFFLQDDNQSKVEQGILMSAIVEDVKQKLGVEKAEELFDLPTNMEVDNN</sequence>
<keyword evidence="3" id="KW-1185">Reference proteome</keyword>
<evidence type="ECO:0000313" key="3">
    <source>
        <dbReference type="Proteomes" id="UP000887567"/>
    </source>
</evidence>
<feature type="compositionally biased region" description="Polar residues" evidence="1">
    <location>
        <begin position="1"/>
        <end position="19"/>
    </location>
</feature>
<dbReference type="Proteomes" id="UP000887567">
    <property type="component" value="Unplaced"/>
</dbReference>
<dbReference type="EnsemblMetazoa" id="XM_021049182.2">
    <property type="protein sequence ID" value="XP_020904841.1"/>
    <property type="gene ID" value="LOC110243120"/>
</dbReference>
<organism evidence="2 3">
    <name type="scientific">Exaiptasia diaphana</name>
    <name type="common">Tropical sea anemone</name>
    <name type="synonym">Aiptasia pulchella</name>
    <dbReference type="NCBI Taxonomy" id="2652724"/>
    <lineage>
        <taxon>Eukaryota</taxon>
        <taxon>Metazoa</taxon>
        <taxon>Cnidaria</taxon>
        <taxon>Anthozoa</taxon>
        <taxon>Hexacorallia</taxon>
        <taxon>Actiniaria</taxon>
        <taxon>Aiptasiidae</taxon>
        <taxon>Exaiptasia</taxon>
    </lineage>
</organism>
<name>A0A913XHG9_EXADI</name>
<feature type="compositionally biased region" description="Polar residues" evidence="1">
    <location>
        <begin position="28"/>
        <end position="39"/>
    </location>
</feature>
<dbReference type="SUPFAM" id="SSF50494">
    <property type="entry name" value="Trypsin-like serine proteases"/>
    <property type="match status" value="1"/>
</dbReference>
<dbReference type="PANTHER" id="PTHR14389">
    <property type="entry name" value="SI:CH1073-475A24.1"/>
    <property type="match status" value="1"/>
</dbReference>
<protein>
    <recommendedName>
        <fullName evidence="4">Serine protease</fullName>
    </recommendedName>
</protein>
<reference evidence="2" key="1">
    <citation type="submission" date="2022-11" db="UniProtKB">
        <authorList>
            <consortium name="EnsemblMetazoa"/>
        </authorList>
    </citation>
    <scope>IDENTIFICATION</scope>
</reference>
<evidence type="ECO:0008006" key="4">
    <source>
        <dbReference type="Google" id="ProtNLM"/>
    </source>
</evidence>